<feature type="compositionally biased region" description="Polar residues" evidence="1">
    <location>
        <begin position="1"/>
        <end position="32"/>
    </location>
</feature>
<organism evidence="2">
    <name type="scientific">Arundo donax</name>
    <name type="common">Giant reed</name>
    <name type="synonym">Donax arundinaceus</name>
    <dbReference type="NCBI Taxonomy" id="35708"/>
    <lineage>
        <taxon>Eukaryota</taxon>
        <taxon>Viridiplantae</taxon>
        <taxon>Streptophyta</taxon>
        <taxon>Embryophyta</taxon>
        <taxon>Tracheophyta</taxon>
        <taxon>Spermatophyta</taxon>
        <taxon>Magnoliopsida</taxon>
        <taxon>Liliopsida</taxon>
        <taxon>Poales</taxon>
        <taxon>Poaceae</taxon>
        <taxon>PACMAD clade</taxon>
        <taxon>Arundinoideae</taxon>
        <taxon>Arundineae</taxon>
        <taxon>Arundo</taxon>
    </lineage>
</organism>
<dbReference type="EMBL" id="GBRH01256738">
    <property type="protein sequence ID" value="JAD41157.1"/>
    <property type="molecule type" value="Transcribed_RNA"/>
</dbReference>
<evidence type="ECO:0000313" key="2">
    <source>
        <dbReference type="EMBL" id="JAD41157.1"/>
    </source>
</evidence>
<protein>
    <submittedName>
        <fullName evidence="2">Uncharacterized protein</fullName>
    </submittedName>
</protein>
<accession>A0A0A9A293</accession>
<feature type="region of interest" description="Disordered" evidence="1">
    <location>
        <begin position="1"/>
        <end position="61"/>
    </location>
</feature>
<reference evidence="2" key="1">
    <citation type="submission" date="2014-09" db="EMBL/GenBank/DDBJ databases">
        <authorList>
            <person name="Magalhaes I.L.F."/>
            <person name="Oliveira U."/>
            <person name="Santos F.R."/>
            <person name="Vidigal T.H.D.A."/>
            <person name="Brescovit A.D."/>
            <person name="Santos A.J."/>
        </authorList>
    </citation>
    <scope>NUCLEOTIDE SEQUENCE</scope>
    <source>
        <tissue evidence="2">Shoot tissue taken approximately 20 cm above the soil surface</tissue>
    </source>
</reference>
<dbReference type="AlphaFoldDB" id="A0A0A9A293"/>
<evidence type="ECO:0000256" key="1">
    <source>
        <dbReference type="SAM" id="MobiDB-lite"/>
    </source>
</evidence>
<proteinExistence type="predicted"/>
<sequence>MLSPTNNHSSITQTTQPNNLQSPENKKQTNPNLPLLNIAKRSDLWSNQPPKEPSFLWCSKP</sequence>
<name>A0A0A9A293_ARUDO</name>
<reference evidence="2" key="2">
    <citation type="journal article" date="2015" name="Data Brief">
        <title>Shoot transcriptome of the giant reed, Arundo donax.</title>
        <authorList>
            <person name="Barrero R.A."/>
            <person name="Guerrero F.D."/>
            <person name="Moolhuijzen P."/>
            <person name="Goolsby J.A."/>
            <person name="Tidwell J."/>
            <person name="Bellgard S.E."/>
            <person name="Bellgard M.I."/>
        </authorList>
    </citation>
    <scope>NUCLEOTIDE SEQUENCE</scope>
    <source>
        <tissue evidence="2">Shoot tissue taken approximately 20 cm above the soil surface</tissue>
    </source>
</reference>